<dbReference type="Proteomes" id="UP001056635">
    <property type="component" value="Chromosome"/>
</dbReference>
<organism evidence="1 2">
    <name type="scientific">Mixta hanseatica</name>
    <dbReference type="NCBI Taxonomy" id="2872648"/>
    <lineage>
        <taxon>Bacteria</taxon>
        <taxon>Pseudomonadati</taxon>
        <taxon>Pseudomonadota</taxon>
        <taxon>Gammaproteobacteria</taxon>
        <taxon>Enterobacterales</taxon>
        <taxon>Erwiniaceae</taxon>
        <taxon>Mixta</taxon>
    </lineage>
</organism>
<sequence length="44" mass="4829">MNIRQVYRLPGGRLGVENGPVSFECTLSDIELNSSVISKTAFTE</sequence>
<gene>
    <name evidence="1" type="ORF">K6958_17530</name>
</gene>
<evidence type="ECO:0008006" key="3">
    <source>
        <dbReference type="Google" id="ProtNLM"/>
    </source>
</evidence>
<proteinExistence type="predicted"/>
<protein>
    <recommendedName>
        <fullName evidence="3">Phage tail protein</fullName>
    </recommendedName>
</protein>
<accession>A0ABY4RE58</accession>
<dbReference type="EMBL" id="CP082904">
    <property type="protein sequence ID" value="UQY46220.1"/>
    <property type="molecule type" value="Genomic_DNA"/>
</dbReference>
<name>A0ABY4RE58_9GAMM</name>
<dbReference type="Gene3D" id="2.10.109.10">
    <property type="entry name" value="Umud Fragment, subunit A"/>
    <property type="match status" value="1"/>
</dbReference>
<reference evidence="1" key="1">
    <citation type="submission" date="2021-09" db="EMBL/GenBank/DDBJ databases">
        <title>First case of bloodstream infection caused by Mixta hanseatica sp. nov., a member of the Erwiniaceae family.</title>
        <authorList>
            <person name="Both A."/>
            <person name="Huang J."/>
            <person name="Wenzel P."/>
            <person name="Aepfelbacher M."/>
            <person name="Rohde H."/>
            <person name="Christner M."/>
            <person name="Hentschke M."/>
        </authorList>
    </citation>
    <scope>NUCLEOTIDE SEQUENCE</scope>
    <source>
        <strain evidence="1">X22927</strain>
    </source>
</reference>
<evidence type="ECO:0000313" key="2">
    <source>
        <dbReference type="Proteomes" id="UP001056635"/>
    </source>
</evidence>
<evidence type="ECO:0000313" key="1">
    <source>
        <dbReference type="EMBL" id="UQY46220.1"/>
    </source>
</evidence>
<keyword evidence="2" id="KW-1185">Reference proteome</keyword>